<dbReference type="PANTHER" id="PTHR10380:SF205">
    <property type="entry name" value="CUTICULAR PROTEIN 97EB"/>
    <property type="match status" value="1"/>
</dbReference>
<evidence type="ECO:0000256" key="1">
    <source>
        <dbReference type="PROSITE-ProRule" id="PRU00497"/>
    </source>
</evidence>
<dbReference type="InterPro" id="IPR000618">
    <property type="entry name" value="Insect_cuticle"/>
</dbReference>
<name>A0AAR5PLG4_DENPD</name>
<reference evidence="4" key="1">
    <citation type="journal article" date="2013" name="Genome Biol.">
        <title>Draft genome of the mountain pine beetle, Dendroctonus ponderosae Hopkins, a major forest pest.</title>
        <authorList>
            <person name="Keeling C.I."/>
            <person name="Yuen M.M."/>
            <person name="Liao N.Y."/>
            <person name="Docking T.R."/>
            <person name="Chan S.K."/>
            <person name="Taylor G.A."/>
            <person name="Palmquist D.L."/>
            <person name="Jackman S.D."/>
            <person name="Nguyen A."/>
            <person name="Li M."/>
            <person name="Henderson H."/>
            <person name="Janes J.K."/>
            <person name="Zhao Y."/>
            <person name="Pandoh P."/>
            <person name="Moore R."/>
            <person name="Sperling F.A."/>
            <person name="Huber D.P."/>
            <person name="Birol I."/>
            <person name="Jones S.J."/>
            <person name="Bohlmann J."/>
        </authorList>
    </citation>
    <scope>NUCLEOTIDE SEQUENCE</scope>
</reference>
<reference evidence="3" key="2">
    <citation type="submission" date="2024-08" db="UniProtKB">
        <authorList>
            <consortium name="EnsemblMetazoa"/>
        </authorList>
    </citation>
    <scope>IDENTIFICATION</scope>
</reference>
<organism evidence="3 4">
    <name type="scientific">Dendroctonus ponderosae</name>
    <name type="common">Mountain pine beetle</name>
    <dbReference type="NCBI Taxonomy" id="77166"/>
    <lineage>
        <taxon>Eukaryota</taxon>
        <taxon>Metazoa</taxon>
        <taxon>Ecdysozoa</taxon>
        <taxon>Arthropoda</taxon>
        <taxon>Hexapoda</taxon>
        <taxon>Insecta</taxon>
        <taxon>Pterygota</taxon>
        <taxon>Neoptera</taxon>
        <taxon>Endopterygota</taxon>
        <taxon>Coleoptera</taxon>
        <taxon>Polyphaga</taxon>
        <taxon>Cucujiformia</taxon>
        <taxon>Curculionidae</taxon>
        <taxon>Scolytinae</taxon>
        <taxon>Dendroctonus</taxon>
    </lineage>
</organism>
<dbReference type="RefSeq" id="XP_019761732.1">
    <property type="nucleotide sequence ID" value="XM_019906173.2"/>
</dbReference>
<evidence type="ECO:0000256" key="2">
    <source>
        <dbReference type="SAM" id="SignalP"/>
    </source>
</evidence>
<sequence>MKNYLLLSALMMAVAAQNRAYSSGYDREYTTPVPILKQIDRHNDDGSYSYGYENADGTYKIETKYPTGEVYGKYGYIDDTGKLREVEYGASQRGFEPAGTDVTVAPPTLTQNAEAQRPLGPNEEDDGQYREDPAVYYKNDPNYVPKAPSYNSYARPSFQMSYAPAPTQPPYSAPVKPTYAPFNPPAPTYAPYSPPAPTYSPPQFNDYYNNRVNNPIPTPAPHSNYAPQMSYWNPSPPAYPGYNAFQGSPAQNVDIWSGSYTVNYRR</sequence>
<proteinExistence type="predicted"/>
<dbReference type="EnsemblMetazoa" id="XM_019906173.1">
    <property type="protein sequence ID" value="XP_019761732.1"/>
    <property type="gene ID" value="LOC109538785"/>
</dbReference>
<dbReference type="InterPro" id="IPR050468">
    <property type="entry name" value="Cuticle_Struct_Prot"/>
</dbReference>
<dbReference type="PRINTS" id="PR00947">
    <property type="entry name" value="CUTICLE"/>
</dbReference>
<evidence type="ECO:0008006" key="5">
    <source>
        <dbReference type="Google" id="ProtNLM"/>
    </source>
</evidence>
<accession>A0AAR5PLG4</accession>
<feature type="signal peptide" evidence="2">
    <location>
        <begin position="1"/>
        <end position="16"/>
    </location>
</feature>
<dbReference type="GO" id="GO:0062129">
    <property type="term" value="C:chitin-based extracellular matrix"/>
    <property type="evidence" value="ECO:0007669"/>
    <property type="project" value="TreeGrafter"/>
</dbReference>
<dbReference type="GO" id="GO:0008010">
    <property type="term" value="F:structural constituent of chitin-based larval cuticle"/>
    <property type="evidence" value="ECO:0007669"/>
    <property type="project" value="TreeGrafter"/>
</dbReference>
<keyword evidence="4" id="KW-1185">Reference proteome</keyword>
<evidence type="ECO:0000313" key="3">
    <source>
        <dbReference type="EnsemblMetazoa" id="XP_019761732.1"/>
    </source>
</evidence>
<dbReference type="GeneID" id="109538785"/>
<dbReference type="KEGG" id="dpa:109538785"/>
<dbReference type="PANTHER" id="PTHR10380">
    <property type="entry name" value="CUTICLE PROTEIN"/>
    <property type="match status" value="1"/>
</dbReference>
<evidence type="ECO:0000313" key="4">
    <source>
        <dbReference type="Proteomes" id="UP000019118"/>
    </source>
</evidence>
<dbReference type="CTD" id="43259"/>
<dbReference type="PROSITE" id="PS51155">
    <property type="entry name" value="CHIT_BIND_RR_2"/>
    <property type="match status" value="1"/>
</dbReference>
<protein>
    <recommendedName>
        <fullName evidence="5">Cuticle protein 6</fullName>
    </recommendedName>
</protein>
<keyword evidence="1" id="KW-0193">Cuticle</keyword>
<dbReference type="AlphaFoldDB" id="A0AAR5PLG4"/>
<feature type="chain" id="PRO_5043759109" description="Cuticle protein 6" evidence="2">
    <location>
        <begin position="17"/>
        <end position="266"/>
    </location>
</feature>
<keyword evidence="2" id="KW-0732">Signal</keyword>
<dbReference type="Pfam" id="PF00379">
    <property type="entry name" value="Chitin_bind_4"/>
    <property type="match status" value="1"/>
</dbReference>
<dbReference type="Proteomes" id="UP000019118">
    <property type="component" value="Unassembled WGS sequence"/>
</dbReference>